<sequence length="133" mass="14378">MAVSQQPKTAVSQQPGMAVSQQPASNQQLIVPLEGVRNFSTGLCGCLSSPCAMIGTCCFLPCMMCRLADRMGECCCMPYCVHCYCFGCLIPMRTKVRTMGGIRGTICQDCLASCFCCPCVICQLSREMDNMGL</sequence>
<accession>A0AAN9BPA4</accession>
<evidence type="ECO:0000313" key="2">
    <source>
        <dbReference type="EMBL" id="KAK7108699.1"/>
    </source>
</evidence>
<keyword evidence="3" id="KW-1185">Reference proteome</keyword>
<gene>
    <name evidence="2" type="ORF">V1264_016384</name>
</gene>
<evidence type="ECO:0000256" key="1">
    <source>
        <dbReference type="ARBA" id="ARBA00009024"/>
    </source>
</evidence>
<protein>
    <submittedName>
        <fullName evidence="2">Uncharacterized protein</fullName>
    </submittedName>
</protein>
<dbReference type="EMBL" id="JBAMIC010000004">
    <property type="protein sequence ID" value="KAK7108699.1"/>
    <property type="molecule type" value="Genomic_DNA"/>
</dbReference>
<dbReference type="PANTHER" id="PTHR15907">
    <property type="entry name" value="DUF614 FAMILY PROTEIN-RELATED"/>
    <property type="match status" value="1"/>
</dbReference>
<dbReference type="InterPro" id="IPR006461">
    <property type="entry name" value="PLAC_motif_containing"/>
</dbReference>
<evidence type="ECO:0000313" key="3">
    <source>
        <dbReference type="Proteomes" id="UP001374579"/>
    </source>
</evidence>
<comment type="similarity">
    <text evidence="1">Belongs to the cornifelin family.</text>
</comment>
<name>A0AAN9BPA4_9CAEN</name>
<dbReference type="AlphaFoldDB" id="A0AAN9BPA4"/>
<organism evidence="2 3">
    <name type="scientific">Littorina saxatilis</name>
    <dbReference type="NCBI Taxonomy" id="31220"/>
    <lineage>
        <taxon>Eukaryota</taxon>
        <taxon>Metazoa</taxon>
        <taxon>Spiralia</taxon>
        <taxon>Lophotrochozoa</taxon>
        <taxon>Mollusca</taxon>
        <taxon>Gastropoda</taxon>
        <taxon>Caenogastropoda</taxon>
        <taxon>Littorinimorpha</taxon>
        <taxon>Littorinoidea</taxon>
        <taxon>Littorinidae</taxon>
        <taxon>Littorina</taxon>
    </lineage>
</organism>
<dbReference type="NCBIfam" id="TIGR01571">
    <property type="entry name" value="A_thal_Cys_rich"/>
    <property type="match status" value="1"/>
</dbReference>
<reference evidence="2 3" key="1">
    <citation type="submission" date="2024-02" db="EMBL/GenBank/DDBJ databases">
        <title>Chromosome-scale genome assembly of the rough periwinkle Littorina saxatilis.</title>
        <authorList>
            <person name="De Jode A."/>
            <person name="Faria R."/>
            <person name="Formenti G."/>
            <person name="Sims Y."/>
            <person name="Smith T.P."/>
            <person name="Tracey A."/>
            <person name="Wood J.M.D."/>
            <person name="Zagrodzka Z.B."/>
            <person name="Johannesson K."/>
            <person name="Butlin R.K."/>
            <person name="Leder E.H."/>
        </authorList>
    </citation>
    <scope>NUCLEOTIDE SEQUENCE [LARGE SCALE GENOMIC DNA]</scope>
    <source>
        <strain evidence="2">Snail1</strain>
        <tissue evidence="2">Muscle</tissue>
    </source>
</reference>
<proteinExistence type="inferred from homology"/>
<dbReference type="Proteomes" id="UP001374579">
    <property type="component" value="Unassembled WGS sequence"/>
</dbReference>
<comment type="caution">
    <text evidence="2">The sequence shown here is derived from an EMBL/GenBank/DDBJ whole genome shotgun (WGS) entry which is preliminary data.</text>
</comment>
<dbReference type="Pfam" id="PF04749">
    <property type="entry name" value="PLAC8"/>
    <property type="match status" value="1"/>
</dbReference>